<dbReference type="InterPro" id="IPR003869">
    <property type="entry name" value="Polysac_CapD-like"/>
</dbReference>
<comment type="similarity">
    <text evidence="1">Belongs to the polysaccharide synthase family.</text>
</comment>
<dbReference type="EMBL" id="JAAIYO010000009">
    <property type="protein sequence ID" value="MBE4751744.1"/>
    <property type="molecule type" value="Genomic_DNA"/>
</dbReference>
<keyword evidence="5" id="KW-1185">Reference proteome</keyword>
<feature type="transmembrane region" description="Helical" evidence="2">
    <location>
        <begin position="67"/>
        <end position="88"/>
    </location>
</feature>
<dbReference type="PANTHER" id="PTHR43318:SF1">
    <property type="entry name" value="POLYSACCHARIDE BIOSYNTHESIS PROTEIN EPSC-RELATED"/>
    <property type="match status" value="1"/>
</dbReference>
<protein>
    <submittedName>
        <fullName evidence="4">Polysaccharide biosynthesis protein</fullName>
    </submittedName>
</protein>
<evidence type="ECO:0000313" key="5">
    <source>
        <dbReference type="Proteomes" id="UP001516472"/>
    </source>
</evidence>
<accession>A0ABR9PUZ7</accession>
<gene>
    <name evidence="4" type="ORF">G4177_26590</name>
</gene>
<evidence type="ECO:0000259" key="3">
    <source>
        <dbReference type="Pfam" id="PF02719"/>
    </source>
</evidence>
<keyword evidence="2" id="KW-0472">Membrane</keyword>
<name>A0ABR9PUZ7_9BACT</name>
<dbReference type="RefSeq" id="WP_193428944.1">
    <property type="nucleotide sequence ID" value="NZ_CBCSIP010000205.1"/>
</dbReference>
<dbReference type="PANTHER" id="PTHR43318">
    <property type="entry name" value="UDP-N-ACETYLGLUCOSAMINE 4,6-DEHYDRATASE"/>
    <property type="match status" value="1"/>
</dbReference>
<sequence>MKSSAKVEGLSSAAGSTLPVEGVTRSSPWLCSLRMLLVDAVLITGALYFAALLRFDGVLPPDARAALPRALALLLVVRGVALVWLGLHRWSFRRSGINEALRLVMANVAASIVFEFLRLVFFVDSLPGQVVALEFFATTTLLGIHRFAPRMARQWYQEQRRARDDGAQRTLIVGAGSAGDLLLRDLMRGPSSPWHVIGLVDDDPGKQGTFLNGKPVLGVLDALPELMKRHRVTQVLIAIPRLSPERTRHLLSLCRHQSVSFKIIPASFAYLDEKITAAMLHDLSPEHLLPRDAVSFDHEEVHRLVTGRRILVTGGAGSIGSEITRQVAGHSPASLVVVDINENELYLLVRQLQSRYPGLPVSSIVADIRDQDRMMRIGQQYRPQYVFHAAAHKHVPLMEDSPEEAIKNNVFGTQNVARMADACGAERFVLISTDKAVMPSSVMGASKRLAEMVIRNIAAKSRTVFCAVRFGNVLGSAGSVVPLFKQQIQAGGPITVTHPDCTRYFMIIPEAVGLVVLAGLGGYGELCILDMGEPVRIAELAANMITMAGLVPDKDIPIVYTGLRPGEKLEETLLSDEEELTQQVRDRVKVARSPAPPPDFELQLLRLDRASRVGDVHGVKLALQDLIPSYTPSKMPGSAPVEVVLPKAVVLPPQVMGARVSSVPMGA</sequence>
<dbReference type="Pfam" id="PF02719">
    <property type="entry name" value="Polysacc_synt_2"/>
    <property type="match status" value="1"/>
</dbReference>
<evidence type="ECO:0000256" key="2">
    <source>
        <dbReference type="SAM" id="Phobius"/>
    </source>
</evidence>
<keyword evidence="2" id="KW-0812">Transmembrane</keyword>
<reference evidence="4 5" key="1">
    <citation type="submission" date="2020-02" db="EMBL/GenBank/DDBJ databases">
        <authorList>
            <person name="Babadi Z.K."/>
            <person name="Risdian C."/>
            <person name="Ebrahimipour G.H."/>
            <person name="Wink J."/>
        </authorList>
    </citation>
    <scope>NUCLEOTIDE SEQUENCE [LARGE SCALE GENOMIC DNA]</scope>
    <source>
        <strain evidence="4 5">ZKHCc1 1396</strain>
    </source>
</reference>
<dbReference type="Proteomes" id="UP001516472">
    <property type="component" value="Unassembled WGS sequence"/>
</dbReference>
<feature type="transmembrane region" description="Helical" evidence="2">
    <location>
        <begin position="35"/>
        <end position="55"/>
    </location>
</feature>
<organism evidence="4 5">
    <name type="scientific">Corallococcus soli</name>
    <dbReference type="NCBI Taxonomy" id="2710757"/>
    <lineage>
        <taxon>Bacteria</taxon>
        <taxon>Pseudomonadati</taxon>
        <taxon>Myxococcota</taxon>
        <taxon>Myxococcia</taxon>
        <taxon>Myxococcales</taxon>
        <taxon>Cystobacterineae</taxon>
        <taxon>Myxococcaceae</taxon>
        <taxon>Corallococcus</taxon>
    </lineage>
</organism>
<dbReference type="Gene3D" id="3.40.50.720">
    <property type="entry name" value="NAD(P)-binding Rossmann-like Domain"/>
    <property type="match status" value="2"/>
</dbReference>
<proteinExistence type="inferred from homology"/>
<dbReference type="SUPFAM" id="SSF51735">
    <property type="entry name" value="NAD(P)-binding Rossmann-fold domains"/>
    <property type="match status" value="2"/>
</dbReference>
<keyword evidence="2" id="KW-1133">Transmembrane helix</keyword>
<feature type="transmembrane region" description="Helical" evidence="2">
    <location>
        <begin position="100"/>
        <end position="123"/>
    </location>
</feature>
<dbReference type="InterPro" id="IPR036291">
    <property type="entry name" value="NAD(P)-bd_dom_sf"/>
</dbReference>
<feature type="domain" description="Polysaccharide biosynthesis protein CapD-like" evidence="3">
    <location>
        <begin position="310"/>
        <end position="590"/>
    </location>
</feature>
<dbReference type="Pfam" id="PF13727">
    <property type="entry name" value="CoA_binding_3"/>
    <property type="match status" value="1"/>
</dbReference>
<evidence type="ECO:0000256" key="1">
    <source>
        <dbReference type="ARBA" id="ARBA00007430"/>
    </source>
</evidence>
<dbReference type="InterPro" id="IPR051203">
    <property type="entry name" value="Polysaccharide_Synthase-Rel"/>
</dbReference>
<comment type="caution">
    <text evidence="4">The sequence shown here is derived from an EMBL/GenBank/DDBJ whole genome shotgun (WGS) entry which is preliminary data.</text>
</comment>
<dbReference type="CDD" id="cd05237">
    <property type="entry name" value="UDP_invert_4-6DH_SDR_e"/>
    <property type="match status" value="1"/>
</dbReference>
<evidence type="ECO:0000313" key="4">
    <source>
        <dbReference type="EMBL" id="MBE4751744.1"/>
    </source>
</evidence>